<evidence type="ECO:0000256" key="1">
    <source>
        <dbReference type="ARBA" id="ARBA00004123"/>
    </source>
</evidence>
<evidence type="ECO:0000256" key="9">
    <source>
        <dbReference type="ARBA" id="ARBA00061312"/>
    </source>
</evidence>
<evidence type="ECO:0000259" key="10">
    <source>
        <dbReference type="Pfam" id="PF00485"/>
    </source>
</evidence>
<evidence type="ECO:0000256" key="2">
    <source>
        <dbReference type="ARBA" id="ARBA00004496"/>
    </source>
</evidence>
<dbReference type="STRING" id="97972.A0A2V1EBE5"/>
<feature type="domain" description="Phosphoribulokinase/uridine kinase" evidence="10">
    <location>
        <begin position="31"/>
        <end position="156"/>
    </location>
</feature>
<dbReference type="InterPro" id="IPR027417">
    <property type="entry name" value="P-loop_NTPase"/>
</dbReference>
<evidence type="ECO:0000313" key="12">
    <source>
        <dbReference type="Proteomes" id="UP000244855"/>
    </source>
</evidence>
<name>A0A2V1EBE5_9PLEO</name>
<dbReference type="SUPFAM" id="SSF52540">
    <property type="entry name" value="P-loop containing nucleoside triphosphate hydrolases"/>
    <property type="match status" value="1"/>
</dbReference>
<dbReference type="GO" id="GO:0005524">
    <property type="term" value="F:ATP binding"/>
    <property type="evidence" value="ECO:0007669"/>
    <property type="project" value="UniProtKB-KW"/>
</dbReference>
<keyword evidence="7" id="KW-0067">ATP-binding</keyword>
<accession>A0A2V1EBE5</accession>
<dbReference type="GO" id="GO:0005634">
    <property type="term" value="C:nucleus"/>
    <property type="evidence" value="ECO:0007669"/>
    <property type="project" value="UniProtKB-SubCell"/>
</dbReference>
<dbReference type="InterPro" id="IPR006083">
    <property type="entry name" value="PRK/URK"/>
</dbReference>
<gene>
    <name evidence="11" type="ORF">DM02DRAFT_608525</name>
</gene>
<sequence length="298" mass="33745">MSSLETNIRNVLSKVAPKLQALHQTSPRPIILGITGLQGSGKSTWASHVVKLLTSEHNLFTVTVSLDDFYKTHSDLIARREQDPSNKLYRTRGQPGTHDEKLAAQFFQDLKSYRGDGELKIPSFDKSKFNGEGDRAAKEDWPTMNRKPDVVVFEGWCVGFRPLSAEAVREKHQLALAGKLPVNTPAKHQVEHLLEVNECLRRYCEAFMGPQHFDFMIHIDTDSLRNVYKWRLEQEHKLIAAKGTGMSDDQVAAFIDGYMPGYELYLEGLRGGFFDGGDGRQIRVLLDIERAVTRVEEM</sequence>
<keyword evidence="4" id="KW-0808">Transferase</keyword>
<keyword evidence="12" id="KW-1185">Reference proteome</keyword>
<dbReference type="Gene3D" id="3.40.50.300">
    <property type="entry name" value="P-loop containing nucleotide triphosphate hydrolases"/>
    <property type="match status" value="1"/>
</dbReference>
<dbReference type="OrthoDB" id="347435at2759"/>
<evidence type="ECO:0000256" key="4">
    <source>
        <dbReference type="ARBA" id="ARBA00022679"/>
    </source>
</evidence>
<dbReference type="FunFam" id="3.40.50.300:FF:001691">
    <property type="entry name" value="Probable ATP-dependent kinase TDA10"/>
    <property type="match status" value="1"/>
</dbReference>
<keyword evidence="5" id="KW-0547">Nucleotide-binding</keyword>
<organism evidence="11 12">
    <name type="scientific">Periconia macrospinosa</name>
    <dbReference type="NCBI Taxonomy" id="97972"/>
    <lineage>
        <taxon>Eukaryota</taxon>
        <taxon>Fungi</taxon>
        <taxon>Dikarya</taxon>
        <taxon>Ascomycota</taxon>
        <taxon>Pezizomycotina</taxon>
        <taxon>Dothideomycetes</taxon>
        <taxon>Pleosporomycetidae</taxon>
        <taxon>Pleosporales</taxon>
        <taxon>Massarineae</taxon>
        <taxon>Periconiaceae</taxon>
        <taxon>Periconia</taxon>
    </lineage>
</organism>
<keyword evidence="8" id="KW-0539">Nucleus</keyword>
<evidence type="ECO:0000256" key="7">
    <source>
        <dbReference type="ARBA" id="ARBA00022840"/>
    </source>
</evidence>
<evidence type="ECO:0000256" key="5">
    <source>
        <dbReference type="ARBA" id="ARBA00022741"/>
    </source>
</evidence>
<dbReference type="Pfam" id="PF00485">
    <property type="entry name" value="PRK"/>
    <property type="match status" value="1"/>
</dbReference>
<evidence type="ECO:0000256" key="8">
    <source>
        <dbReference type="ARBA" id="ARBA00023242"/>
    </source>
</evidence>
<evidence type="ECO:0000313" key="11">
    <source>
        <dbReference type="EMBL" id="PVI07918.1"/>
    </source>
</evidence>
<keyword evidence="6 11" id="KW-0418">Kinase</keyword>
<proteinExistence type="inferred from homology"/>
<keyword evidence="3" id="KW-0963">Cytoplasm</keyword>
<dbReference type="Proteomes" id="UP000244855">
    <property type="component" value="Unassembled WGS sequence"/>
</dbReference>
<comment type="subcellular location">
    <subcellularLocation>
        <location evidence="2">Cytoplasm</location>
    </subcellularLocation>
    <subcellularLocation>
        <location evidence="1">Nucleus</location>
    </subcellularLocation>
</comment>
<comment type="similarity">
    <text evidence="9">Belongs to the GLYK kinase family.</text>
</comment>
<dbReference type="GO" id="GO:0005737">
    <property type="term" value="C:cytoplasm"/>
    <property type="evidence" value="ECO:0007669"/>
    <property type="project" value="UniProtKB-SubCell"/>
</dbReference>
<evidence type="ECO:0000256" key="6">
    <source>
        <dbReference type="ARBA" id="ARBA00022777"/>
    </source>
</evidence>
<dbReference type="GO" id="GO:0016301">
    <property type="term" value="F:kinase activity"/>
    <property type="evidence" value="ECO:0007669"/>
    <property type="project" value="UniProtKB-KW"/>
</dbReference>
<dbReference type="AlphaFoldDB" id="A0A2V1EBE5"/>
<reference evidence="11 12" key="1">
    <citation type="journal article" date="2018" name="Sci. Rep.">
        <title>Comparative genomics provides insights into the lifestyle and reveals functional heterogeneity of dark septate endophytic fungi.</title>
        <authorList>
            <person name="Knapp D.G."/>
            <person name="Nemeth J.B."/>
            <person name="Barry K."/>
            <person name="Hainaut M."/>
            <person name="Henrissat B."/>
            <person name="Johnson J."/>
            <person name="Kuo A."/>
            <person name="Lim J.H.P."/>
            <person name="Lipzen A."/>
            <person name="Nolan M."/>
            <person name="Ohm R.A."/>
            <person name="Tamas L."/>
            <person name="Grigoriev I.V."/>
            <person name="Spatafora J.W."/>
            <person name="Nagy L.G."/>
            <person name="Kovacs G.M."/>
        </authorList>
    </citation>
    <scope>NUCLEOTIDE SEQUENCE [LARGE SCALE GENOMIC DNA]</scope>
    <source>
        <strain evidence="11 12">DSE2036</strain>
    </source>
</reference>
<evidence type="ECO:0000256" key="3">
    <source>
        <dbReference type="ARBA" id="ARBA00022490"/>
    </source>
</evidence>
<dbReference type="EMBL" id="KZ805302">
    <property type="protein sequence ID" value="PVI07918.1"/>
    <property type="molecule type" value="Genomic_DNA"/>
</dbReference>
<dbReference type="PANTHER" id="PTHR10285">
    <property type="entry name" value="URIDINE KINASE"/>
    <property type="match status" value="1"/>
</dbReference>
<protein>
    <submittedName>
        <fullName evidence="11">D-glycerate 3-kinase-like protein</fullName>
    </submittedName>
</protein>